<name>A0A1I5HC40_9HYPH</name>
<dbReference type="EMBL" id="FOVR01000006">
    <property type="protein sequence ID" value="SFO45852.1"/>
    <property type="molecule type" value="Genomic_DNA"/>
</dbReference>
<gene>
    <name evidence="1" type="ORF">SAMN04488056_106155</name>
</gene>
<protein>
    <submittedName>
        <fullName evidence="1">Uncharacterized protein</fullName>
    </submittedName>
</protein>
<evidence type="ECO:0000313" key="2">
    <source>
        <dbReference type="Proteomes" id="UP000199236"/>
    </source>
</evidence>
<proteinExistence type="predicted"/>
<reference evidence="1 2" key="1">
    <citation type="submission" date="2016-10" db="EMBL/GenBank/DDBJ databases">
        <authorList>
            <person name="de Groot N.N."/>
        </authorList>
    </citation>
    <scope>NUCLEOTIDE SEQUENCE [LARGE SCALE GENOMIC DNA]</scope>
    <source>
        <strain evidence="1 2">CGMCC 1.9157</strain>
    </source>
</reference>
<organism evidence="1 2">
    <name type="scientific">Cohaesibacter marisflavi</name>
    <dbReference type="NCBI Taxonomy" id="655353"/>
    <lineage>
        <taxon>Bacteria</taxon>
        <taxon>Pseudomonadati</taxon>
        <taxon>Pseudomonadota</taxon>
        <taxon>Alphaproteobacteria</taxon>
        <taxon>Hyphomicrobiales</taxon>
        <taxon>Cohaesibacteraceae</taxon>
    </lineage>
</organism>
<dbReference type="AlphaFoldDB" id="A0A1I5HC40"/>
<dbReference type="Proteomes" id="UP000199236">
    <property type="component" value="Unassembled WGS sequence"/>
</dbReference>
<accession>A0A1I5HC40</accession>
<evidence type="ECO:0000313" key="1">
    <source>
        <dbReference type="EMBL" id="SFO45852.1"/>
    </source>
</evidence>
<keyword evidence="2" id="KW-1185">Reference proteome</keyword>
<sequence length="39" mass="4630">MLVDLMVSRETLGVRRRCDVHRFAQLRCYLARVFKDFGA</sequence>